<dbReference type="EMBL" id="JARYMX010000001">
    <property type="protein sequence ID" value="KAJ9564439.1"/>
    <property type="molecule type" value="Genomic_DNA"/>
</dbReference>
<evidence type="ECO:0000256" key="9">
    <source>
        <dbReference type="SAM" id="MobiDB-lite"/>
    </source>
</evidence>
<dbReference type="GO" id="GO:0033588">
    <property type="term" value="C:elongator holoenzyme complex"/>
    <property type="evidence" value="ECO:0007669"/>
    <property type="project" value="InterPro"/>
</dbReference>
<proteinExistence type="inferred from homology"/>
<dbReference type="GO" id="GO:0005634">
    <property type="term" value="C:nucleus"/>
    <property type="evidence" value="ECO:0007669"/>
    <property type="project" value="UniProtKB-SubCell"/>
</dbReference>
<reference evidence="10" key="1">
    <citation type="submission" date="2023-03" db="EMBL/GenBank/DDBJ databases">
        <title>Chromosome-scale reference genome and RAD-based genetic map of yellow starthistle (Centaurea solstitialis) reveal putative structural variation and QTLs associated with invader traits.</title>
        <authorList>
            <person name="Reatini B."/>
            <person name="Cang F.A."/>
            <person name="Jiang Q."/>
            <person name="Mckibben M.T.W."/>
            <person name="Barker M.S."/>
            <person name="Rieseberg L.H."/>
            <person name="Dlugosch K.M."/>
        </authorList>
    </citation>
    <scope>NUCLEOTIDE SEQUENCE</scope>
    <source>
        <strain evidence="10">CAN-66</strain>
        <tissue evidence="10">Leaf</tissue>
    </source>
</reference>
<dbReference type="GO" id="GO:0005829">
    <property type="term" value="C:cytosol"/>
    <property type="evidence" value="ECO:0007669"/>
    <property type="project" value="TreeGrafter"/>
</dbReference>
<evidence type="ECO:0000256" key="6">
    <source>
        <dbReference type="ARBA" id="ARBA00022490"/>
    </source>
</evidence>
<evidence type="ECO:0000256" key="1">
    <source>
        <dbReference type="ARBA" id="ARBA00004123"/>
    </source>
</evidence>
<evidence type="ECO:0000256" key="2">
    <source>
        <dbReference type="ARBA" id="ARBA00004496"/>
    </source>
</evidence>
<dbReference type="GO" id="GO:0002098">
    <property type="term" value="P:tRNA wobble uridine modification"/>
    <property type="evidence" value="ECO:0007669"/>
    <property type="project" value="InterPro"/>
</dbReference>
<sequence length="230" mass="26074">MVGEGKNRFSVAIDSVSEMLRHTSLSSVASLLSKMRSHAQISSVFWLNHFDLHDMKTTAAFEYMSSMVANVKPLATATNVLRENSENLSLLEQNYKRGQFHASLKRRNGRVRIMCEEFSIDQSVIKFTSISAEKNETAQSLVPKVQFNLQLSDKERSDRAKVVLPFEHQETGKSVQIYDGRKSLSDGKQDSSIENLQKQEDSGRGEIIYFRDSDDEMPDSDEDPDDDLDI</sequence>
<dbReference type="PANTHER" id="PTHR15641">
    <property type="entry name" value="ELONGATOR COMPLEX PROTEIN 5"/>
    <property type="match status" value="1"/>
</dbReference>
<gene>
    <name evidence="10" type="ORF">OSB04_000405</name>
</gene>
<dbReference type="Proteomes" id="UP001172457">
    <property type="component" value="Chromosome 1"/>
</dbReference>
<dbReference type="PANTHER" id="PTHR15641:SF1">
    <property type="entry name" value="ELONGATOR COMPLEX PROTEIN 5"/>
    <property type="match status" value="1"/>
</dbReference>
<comment type="caution">
    <text evidence="10">The sequence shown here is derived from an EMBL/GenBank/DDBJ whole genome shotgun (WGS) entry which is preliminary data.</text>
</comment>
<comment type="pathway">
    <text evidence="3">tRNA modification; 5-methoxycarbonylmethyl-2-thiouridine-tRNA biosynthesis.</text>
</comment>
<keyword evidence="11" id="KW-1185">Reference proteome</keyword>
<dbReference type="Pfam" id="PF10483">
    <property type="entry name" value="Elong_Iki1"/>
    <property type="match status" value="1"/>
</dbReference>
<keyword evidence="6" id="KW-0963">Cytoplasm</keyword>
<feature type="compositionally biased region" description="Basic and acidic residues" evidence="9">
    <location>
        <begin position="179"/>
        <end position="212"/>
    </location>
</feature>
<organism evidence="10 11">
    <name type="scientific">Centaurea solstitialis</name>
    <name type="common">yellow star-thistle</name>
    <dbReference type="NCBI Taxonomy" id="347529"/>
    <lineage>
        <taxon>Eukaryota</taxon>
        <taxon>Viridiplantae</taxon>
        <taxon>Streptophyta</taxon>
        <taxon>Embryophyta</taxon>
        <taxon>Tracheophyta</taxon>
        <taxon>Spermatophyta</taxon>
        <taxon>Magnoliopsida</taxon>
        <taxon>eudicotyledons</taxon>
        <taxon>Gunneridae</taxon>
        <taxon>Pentapetalae</taxon>
        <taxon>asterids</taxon>
        <taxon>campanulids</taxon>
        <taxon>Asterales</taxon>
        <taxon>Asteraceae</taxon>
        <taxon>Carduoideae</taxon>
        <taxon>Cardueae</taxon>
        <taxon>Centaureinae</taxon>
        <taxon>Centaurea</taxon>
    </lineage>
</organism>
<dbReference type="AlphaFoldDB" id="A0AA38WTU3"/>
<evidence type="ECO:0000313" key="10">
    <source>
        <dbReference type="EMBL" id="KAJ9564439.1"/>
    </source>
</evidence>
<name>A0AA38WTU3_9ASTR</name>
<dbReference type="GO" id="GO:0000049">
    <property type="term" value="F:tRNA binding"/>
    <property type="evidence" value="ECO:0007669"/>
    <property type="project" value="TreeGrafter"/>
</dbReference>
<evidence type="ECO:0000256" key="8">
    <source>
        <dbReference type="ARBA" id="ARBA00023242"/>
    </source>
</evidence>
<evidence type="ECO:0000256" key="5">
    <source>
        <dbReference type="ARBA" id="ARBA00020264"/>
    </source>
</evidence>
<evidence type="ECO:0000313" key="11">
    <source>
        <dbReference type="Proteomes" id="UP001172457"/>
    </source>
</evidence>
<protein>
    <recommendedName>
        <fullName evidence="5">Elongator complex protein 5</fullName>
    </recommendedName>
</protein>
<comment type="subcellular location">
    <subcellularLocation>
        <location evidence="2">Cytoplasm</location>
    </subcellularLocation>
    <subcellularLocation>
        <location evidence="1">Nucleus</location>
    </subcellularLocation>
</comment>
<keyword evidence="7" id="KW-0819">tRNA processing</keyword>
<feature type="compositionally biased region" description="Acidic residues" evidence="9">
    <location>
        <begin position="213"/>
        <end position="230"/>
    </location>
</feature>
<accession>A0AA38WTU3</accession>
<keyword evidence="8" id="KW-0539">Nucleus</keyword>
<evidence type="ECO:0000256" key="7">
    <source>
        <dbReference type="ARBA" id="ARBA00022694"/>
    </source>
</evidence>
<evidence type="ECO:0000256" key="3">
    <source>
        <dbReference type="ARBA" id="ARBA00005043"/>
    </source>
</evidence>
<dbReference type="InterPro" id="IPR019519">
    <property type="entry name" value="Elp5"/>
</dbReference>
<feature type="region of interest" description="Disordered" evidence="9">
    <location>
        <begin position="179"/>
        <end position="230"/>
    </location>
</feature>
<comment type="similarity">
    <text evidence="4">Belongs to the ELP5 family.</text>
</comment>
<evidence type="ECO:0000256" key="4">
    <source>
        <dbReference type="ARBA" id="ARBA00009567"/>
    </source>
</evidence>